<dbReference type="AlphaFoldDB" id="A0A1G7UCY9"/>
<organism evidence="2 3">
    <name type="scientific">Pseudonocardia oroxyli</name>
    <dbReference type="NCBI Taxonomy" id="366584"/>
    <lineage>
        <taxon>Bacteria</taxon>
        <taxon>Bacillati</taxon>
        <taxon>Actinomycetota</taxon>
        <taxon>Actinomycetes</taxon>
        <taxon>Pseudonocardiales</taxon>
        <taxon>Pseudonocardiaceae</taxon>
        <taxon>Pseudonocardia</taxon>
    </lineage>
</organism>
<dbReference type="InterPro" id="IPR000073">
    <property type="entry name" value="AB_hydrolase_1"/>
</dbReference>
<dbReference type="Pfam" id="PF00561">
    <property type="entry name" value="Abhydrolase_1"/>
    <property type="match status" value="1"/>
</dbReference>
<dbReference type="Gene3D" id="3.40.50.1820">
    <property type="entry name" value="alpha/beta hydrolase"/>
    <property type="match status" value="1"/>
</dbReference>
<dbReference type="STRING" id="366584.SAMN05216377_11211"/>
<reference evidence="2 3" key="1">
    <citation type="submission" date="2016-10" db="EMBL/GenBank/DDBJ databases">
        <authorList>
            <person name="de Groot N.N."/>
        </authorList>
    </citation>
    <scope>NUCLEOTIDE SEQUENCE [LARGE SCALE GENOMIC DNA]</scope>
    <source>
        <strain evidence="2 3">CGMCC 4.3143</strain>
    </source>
</reference>
<gene>
    <name evidence="2" type="ORF">SAMN05216377_11211</name>
</gene>
<dbReference type="GO" id="GO:0003824">
    <property type="term" value="F:catalytic activity"/>
    <property type="evidence" value="ECO:0007669"/>
    <property type="project" value="UniProtKB-ARBA"/>
</dbReference>
<evidence type="ECO:0000259" key="1">
    <source>
        <dbReference type="Pfam" id="PF00561"/>
    </source>
</evidence>
<proteinExistence type="predicted"/>
<sequence length="270" mass="28469">MSTLSRPDATLYFEVRGDGPLVALVGAPMGADAFAPLADVLAAEHTVLTADPRGVHRSVLADPDTDSTPELRADDLAALVRHVGAGPAAVLGSSGGAVTGLALAQRHPDLVRTVIAHEPPLDELLPDRTSLRTRTDAMCAAYLAGDVVGAWTEFFAIADLGMPPETIAAWFGGERDPQQVADERFWFAHELRPSVRFVPDAQALRRSRIVPGIGQTSAGQLCDRATRALAALLDVEPVLFPGDHTGFVEDPAAFATALKPHLIQGVSPTP</sequence>
<feature type="domain" description="AB hydrolase-1" evidence="1">
    <location>
        <begin position="20"/>
        <end position="123"/>
    </location>
</feature>
<name>A0A1G7UCY9_PSEOR</name>
<accession>A0A1G7UCY9</accession>
<dbReference type="InterPro" id="IPR029058">
    <property type="entry name" value="AB_hydrolase_fold"/>
</dbReference>
<protein>
    <submittedName>
        <fullName evidence="2">Pimeloyl-ACP methyl ester carboxylesterase</fullName>
    </submittedName>
</protein>
<dbReference type="EMBL" id="FNBE01000012">
    <property type="protein sequence ID" value="SDG45465.1"/>
    <property type="molecule type" value="Genomic_DNA"/>
</dbReference>
<dbReference type="Proteomes" id="UP000198967">
    <property type="component" value="Unassembled WGS sequence"/>
</dbReference>
<dbReference type="RefSeq" id="WP_093086358.1">
    <property type="nucleotide sequence ID" value="NZ_FNBE01000012.1"/>
</dbReference>
<dbReference type="SUPFAM" id="SSF53474">
    <property type="entry name" value="alpha/beta-Hydrolases"/>
    <property type="match status" value="1"/>
</dbReference>
<evidence type="ECO:0000313" key="2">
    <source>
        <dbReference type="EMBL" id="SDG45465.1"/>
    </source>
</evidence>
<keyword evidence="3" id="KW-1185">Reference proteome</keyword>
<evidence type="ECO:0000313" key="3">
    <source>
        <dbReference type="Proteomes" id="UP000198967"/>
    </source>
</evidence>
<dbReference type="OrthoDB" id="3210164at2"/>